<gene>
    <name evidence="2" type="ORF">BDY21DRAFT_424277</name>
</gene>
<feature type="transmembrane region" description="Helical" evidence="1">
    <location>
        <begin position="33"/>
        <end position="55"/>
    </location>
</feature>
<dbReference type="OrthoDB" id="3770929at2759"/>
<proteinExistence type="predicted"/>
<feature type="transmembrane region" description="Helical" evidence="1">
    <location>
        <begin position="144"/>
        <end position="174"/>
    </location>
</feature>
<keyword evidence="1" id="KW-1133">Transmembrane helix</keyword>
<sequence length="240" mass="26910">MEIFIILLEIWLRHRAKIRVDVYIINTMRSFSWLRMLVAVLYGFGQPLLLAYILYRQAVNTSFTTLISIFLLTPKAFSIVAFLSCIGLSKGYGTQLLIVDSVVTLYGWATLQPANTNVFQPWVPYSPPAGPGLPSRVALAFKGLYLATFPGAFFAFVYTIFWLAILGLIVIAIWTKDRGPAKLAGVLFSIWLVFVFLIVSTPIFALWEACWILYAKARKRGDDNAVFSLSSGNTAYMVLL</sequence>
<dbReference type="EMBL" id="MU001696">
    <property type="protein sequence ID" value="KAF2453546.1"/>
    <property type="molecule type" value="Genomic_DNA"/>
</dbReference>
<keyword evidence="1" id="KW-0472">Membrane</keyword>
<reference evidence="2" key="1">
    <citation type="journal article" date="2020" name="Stud. Mycol.">
        <title>101 Dothideomycetes genomes: a test case for predicting lifestyles and emergence of pathogens.</title>
        <authorList>
            <person name="Haridas S."/>
            <person name="Albert R."/>
            <person name="Binder M."/>
            <person name="Bloem J."/>
            <person name="Labutti K."/>
            <person name="Salamov A."/>
            <person name="Andreopoulos B."/>
            <person name="Baker S."/>
            <person name="Barry K."/>
            <person name="Bills G."/>
            <person name="Bluhm B."/>
            <person name="Cannon C."/>
            <person name="Castanera R."/>
            <person name="Culley D."/>
            <person name="Daum C."/>
            <person name="Ezra D."/>
            <person name="Gonzalez J."/>
            <person name="Henrissat B."/>
            <person name="Kuo A."/>
            <person name="Liang C."/>
            <person name="Lipzen A."/>
            <person name="Lutzoni F."/>
            <person name="Magnuson J."/>
            <person name="Mondo S."/>
            <person name="Nolan M."/>
            <person name="Ohm R."/>
            <person name="Pangilinan J."/>
            <person name="Park H.-J."/>
            <person name="Ramirez L."/>
            <person name="Alfaro M."/>
            <person name="Sun H."/>
            <person name="Tritt A."/>
            <person name="Yoshinaga Y."/>
            <person name="Zwiers L.-H."/>
            <person name="Turgeon B."/>
            <person name="Goodwin S."/>
            <person name="Spatafora J."/>
            <person name="Crous P."/>
            <person name="Grigoriev I."/>
        </authorList>
    </citation>
    <scope>NUCLEOTIDE SEQUENCE</scope>
    <source>
        <strain evidence="2">ATCC 16933</strain>
    </source>
</reference>
<protein>
    <submittedName>
        <fullName evidence="2">Uncharacterized protein</fullName>
    </submittedName>
</protein>
<evidence type="ECO:0000256" key="1">
    <source>
        <dbReference type="SAM" id="Phobius"/>
    </source>
</evidence>
<dbReference type="AlphaFoldDB" id="A0A6A6NP84"/>
<evidence type="ECO:0000313" key="3">
    <source>
        <dbReference type="Proteomes" id="UP000799766"/>
    </source>
</evidence>
<organism evidence="2 3">
    <name type="scientific">Lineolata rhizophorae</name>
    <dbReference type="NCBI Taxonomy" id="578093"/>
    <lineage>
        <taxon>Eukaryota</taxon>
        <taxon>Fungi</taxon>
        <taxon>Dikarya</taxon>
        <taxon>Ascomycota</taxon>
        <taxon>Pezizomycotina</taxon>
        <taxon>Dothideomycetes</taxon>
        <taxon>Dothideomycetes incertae sedis</taxon>
        <taxon>Lineolatales</taxon>
        <taxon>Lineolataceae</taxon>
        <taxon>Lineolata</taxon>
    </lineage>
</organism>
<evidence type="ECO:0000313" key="2">
    <source>
        <dbReference type="EMBL" id="KAF2453546.1"/>
    </source>
</evidence>
<accession>A0A6A6NP84</accession>
<feature type="transmembrane region" description="Helical" evidence="1">
    <location>
        <begin position="186"/>
        <end position="214"/>
    </location>
</feature>
<name>A0A6A6NP84_9PEZI</name>
<dbReference type="Proteomes" id="UP000799766">
    <property type="component" value="Unassembled WGS sequence"/>
</dbReference>
<feature type="transmembrane region" description="Helical" evidence="1">
    <location>
        <begin position="67"/>
        <end position="88"/>
    </location>
</feature>
<keyword evidence="3" id="KW-1185">Reference proteome</keyword>
<keyword evidence="1" id="KW-0812">Transmembrane</keyword>